<keyword evidence="2" id="KW-0472">Membrane</keyword>
<reference evidence="3" key="1">
    <citation type="submission" date="2024-06" db="EMBL/GenBank/DDBJ databases">
        <title>Draft Genome Sequence of Deinococcus sonorensis Type Strain KR-87, a Biofilm Producing Representative of the Genus Deinococcus.</title>
        <authorList>
            <person name="Boren L.S."/>
            <person name="Grosso R.A."/>
            <person name="Hugenberg-Cox A.N."/>
            <person name="Hill J.T.E."/>
            <person name="Albert C.M."/>
            <person name="Tuohy J.M."/>
        </authorList>
    </citation>
    <scope>NUCLEOTIDE SEQUENCE</scope>
    <source>
        <strain evidence="3">KR-87</strain>
        <plasmid evidence="3">pDson03</plasmid>
    </source>
</reference>
<keyword evidence="3" id="KW-0614">Plasmid</keyword>
<feature type="region of interest" description="Disordered" evidence="1">
    <location>
        <begin position="86"/>
        <end position="136"/>
    </location>
</feature>
<evidence type="ECO:0000256" key="1">
    <source>
        <dbReference type="SAM" id="MobiDB-lite"/>
    </source>
</evidence>
<keyword evidence="2" id="KW-0812">Transmembrane</keyword>
<feature type="transmembrane region" description="Helical" evidence="2">
    <location>
        <begin position="43"/>
        <end position="61"/>
    </location>
</feature>
<gene>
    <name evidence="3" type="ORF">ABOD76_03525</name>
</gene>
<dbReference type="KEGG" id="dsc:ABOD76_03525"/>
<keyword evidence="2" id="KW-1133">Transmembrane helix</keyword>
<name>A0AAU7U6I7_9DEIO</name>
<dbReference type="AlphaFoldDB" id="A0AAU7U6I7"/>
<dbReference type="EMBL" id="CP158298">
    <property type="protein sequence ID" value="XBV84137.1"/>
    <property type="molecule type" value="Genomic_DNA"/>
</dbReference>
<organism evidence="3">
    <name type="scientific">Deinococcus sonorensis KR-87</name>
    <dbReference type="NCBI Taxonomy" id="694439"/>
    <lineage>
        <taxon>Bacteria</taxon>
        <taxon>Thermotogati</taxon>
        <taxon>Deinococcota</taxon>
        <taxon>Deinococci</taxon>
        <taxon>Deinococcales</taxon>
        <taxon>Deinococcaceae</taxon>
        <taxon>Deinococcus</taxon>
    </lineage>
</organism>
<evidence type="ECO:0000313" key="3">
    <source>
        <dbReference type="EMBL" id="XBV84137.1"/>
    </source>
</evidence>
<dbReference type="RefSeq" id="WP_350242175.1">
    <property type="nucleotide sequence ID" value="NZ_CP158298.1"/>
</dbReference>
<sequence>MEQRYIIPTDAHPTYLPAPELNRYDRVIYERTRGRGASSSSRLPLALLALAGVAGGGVLVWRNPQRRQQLTDKAQQVADKAREMIRKRARGQADQQPREMLQEPAHLHPTTGMPTEVKSVTSSPGHAEGQRTDGPALRVVTVALNDAPESTTAKDRLG</sequence>
<evidence type="ECO:0000256" key="2">
    <source>
        <dbReference type="SAM" id="Phobius"/>
    </source>
</evidence>
<geneLocation type="plasmid" evidence="3">
    <name>pDson03</name>
</geneLocation>
<evidence type="ECO:0008006" key="4">
    <source>
        <dbReference type="Google" id="ProtNLM"/>
    </source>
</evidence>
<accession>A0AAU7U6I7</accession>
<protein>
    <recommendedName>
        <fullName evidence="4">YtxH domain-containing protein</fullName>
    </recommendedName>
</protein>
<proteinExistence type="predicted"/>